<comment type="caution">
    <text evidence="1">The sequence shown here is derived from an EMBL/GenBank/DDBJ whole genome shotgun (WGS) entry which is preliminary data.</text>
</comment>
<dbReference type="AlphaFoldDB" id="A0A0F8Z0D7"/>
<gene>
    <name evidence="1" type="ORF">LCGC14_3092790</name>
</gene>
<accession>A0A0F8Z0D7</accession>
<protein>
    <submittedName>
        <fullName evidence="1">Uncharacterized protein</fullName>
    </submittedName>
</protein>
<organism evidence="1">
    <name type="scientific">marine sediment metagenome</name>
    <dbReference type="NCBI Taxonomy" id="412755"/>
    <lineage>
        <taxon>unclassified sequences</taxon>
        <taxon>metagenomes</taxon>
        <taxon>ecological metagenomes</taxon>
    </lineage>
</organism>
<evidence type="ECO:0000313" key="1">
    <source>
        <dbReference type="EMBL" id="KKK53636.1"/>
    </source>
</evidence>
<sequence length="47" mass="5807">MLKEEDKIIIRKVIEVLEKIEFPEELYKYPKYKNTKHAIDHLKYSLE</sequence>
<name>A0A0F8Z0D7_9ZZZZ</name>
<dbReference type="EMBL" id="LAZR01066400">
    <property type="protein sequence ID" value="KKK53636.1"/>
    <property type="molecule type" value="Genomic_DNA"/>
</dbReference>
<reference evidence="1" key="1">
    <citation type="journal article" date="2015" name="Nature">
        <title>Complex archaea that bridge the gap between prokaryotes and eukaryotes.</title>
        <authorList>
            <person name="Spang A."/>
            <person name="Saw J.H."/>
            <person name="Jorgensen S.L."/>
            <person name="Zaremba-Niedzwiedzka K."/>
            <person name="Martijn J."/>
            <person name="Lind A.E."/>
            <person name="van Eijk R."/>
            <person name="Schleper C."/>
            <person name="Guy L."/>
            <person name="Ettema T.J."/>
        </authorList>
    </citation>
    <scope>NUCLEOTIDE SEQUENCE</scope>
</reference>
<proteinExistence type="predicted"/>